<dbReference type="InterPro" id="IPR002492">
    <property type="entry name" value="Transposase_Tc1-like"/>
</dbReference>
<protein>
    <recommendedName>
        <fullName evidence="1">Transposase Tc1-like domain-containing protein</fullName>
    </recommendedName>
</protein>
<comment type="caution">
    <text evidence="2">The sequence shown here is derived from an EMBL/GenBank/DDBJ whole genome shotgun (WGS) entry which is preliminary data.</text>
</comment>
<evidence type="ECO:0000313" key="2">
    <source>
        <dbReference type="EMBL" id="CAI9579444.1"/>
    </source>
</evidence>
<dbReference type="EMBL" id="CATNWA010015094">
    <property type="protein sequence ID" value="CAI9579444.1"/>
    <property type="molecule type" value="Genomic_DNA"/>
</dbReference>
<name>A0ABN9E3S8_9NEOB</name>
<dbReference type="Pfam" id="PF01498">
    <property type="entry name" value="HTH_Tnp_Tc3_2"/>
    <property type="match status" value="1"/>
</dbReference>
<gene>
    <name evidence="2" type="ORF">SPARVUS_LOCUS9077635</name>
</gene>
<dbReference type="Gene3D" id="3.30.420.10">
    <property type="entry name" value="Ribonuclease H-like superfamily/Ribonuclease H"/>
    <property type="match status" value="1"/>
</dbReference>
<dbReference type="InterPro" id="IPR036397">
    <property type="entry name" value="RNaseH_sf"/>
</dbReference>
<dbReference type="Proteomes" id="UP001162483">
    <property type="component" value="Unassembled WGS sequence"/>
</dbReference>
<evidence type="ECO:0000259" key="1">
    <source>
        <dbReference type="Pfam" id="PF01498"/>
    </source>
</evidence>
<accession>A0ABN9E3S8</accession>
<reference evidence="2" key="1">
    <citation type="submission" date="2023-05" db="EMBL/GenBank/DDBJ databases">
        <authorList>
            <person name="Stuckert A."/>
        </authorList>
    </citation>
    <scope>NUCLEOTIDE SEQUENCE</scope>
</reference>
<organism evidence="2 3">
    <name type="scientific">Staurois parvus</name>
    <dbReference type="NCBI Taxonomy" id="386267"/>
    <lineage>
        <taxon>Eukaryota</taxon>
        <taxon>Metazoa</taxon>
        <taxon>Chordata</taxon>
        <taxon>Craniata</taxon>
        <taxon>Vertebrata</taxon>
        <taxon>Euteleostomi</taxon>
        <taxon>Amphibia</taxon>
        <taxon>Batrachia</taxon>
        <taxon>Anura</taxon>
        <taxon>Neobatrachia</taxon>
        <taxon>Ranoidea</taxon>
        <taxon>Ranidae</taxon>
        <taxon>Staurois</taxon>
    </lineage>
</organism>
<proteinExistence type="predicted"/>
<evidence type="ECO:0000313" key="3">
    <source>
        <dbReference type="Proteomes" id="UP001162483"/>
    </source>
</evidence>
<keyword evidence="3" id="KW-1185">Reference proteome</keyword>
<sequence>MTELGQRMLKRTVRRCRQLSADTIAKDLQTSCGLQISTVTACKKHNGIGFHGRAAASKPYITKCNTKRQMQWCKVHRHWTLEQWRCVPWSEESCFSVWVWQLPGERSLSDCIVPSVKFGGGGTLVWGCFSGLGLAP</sequence>
<feature type="domain" description="Transposase Tc1-like" evidence="1">
    <location>
        <begin position="6"/>
        <end position="78"/>
    </location>
</feature>